<dbReference type="Proteomes" id="UP001302349">
    <property type="component" value="Chromosome"/>
</dbReference>
<evidence type="ECO:0000313" key="2">
    <source>
        <dbReference type="Proteomes" id="UP001302349"/>
    </source>
</evidence>
<name>A0ABZ0IUT8_9BACT</name>
<protein>
    <submittedName>
        <fullName evidence="1">YtxH domain-containing protein</fullName>
    </submittedName>
</protein>
<dbReference type="EMBL" id="CP136051">
    <property type="protein sequence ID" value="WOK08262.1"/>
    <property type="molecule type" value="Genomic_DNA"/>
</dbReference>
<gene>
    <name evidence="1" type="ORF">RT717_06380</name>
</gene>
<dbReference type="Pfam" id="PF12732">
    <property type="entry name" value="YtxH"/>
    <property type="match status" value="1"/>
</dbReference>
<reference evidence="1 2" key="1">
    <citation type="journal article" date="2023" name="Microbiol. Resour. Announc.">
        <title>Complete Genome Sequence of Imperialibacter roseus strain P4T.</title>
        <authorList>
            <person name="Tizabi D.R."/>
            <person name="Bachvaroff T."/>
            <person name="Hill R.T."/>
        </authorList>
    </citation>
    <scope>NUCLEOTIDE SEQUENCE [LARGE SCALE GENOMIC DNA]</scope>
    <source>
        <strain evidence="1 2">P4T</strain>
    </source>
</reference>
<proteinExistence type="predicted"/>
<accession>A0ABZ0IUT8</accession>
<dbReference type="InterPro" id="IPR024623">
    <property type="entry name" value="YtxH"/>
</dbReference>
<evidence type="ECO:0000313" key="1">
    <source>
        <dbReference type="EMBL" id="WOK08262.1"/>
    </source>
</evidence>
<sequence length="90" mass="9528">MNSGKVLVSVLVSASIGAALGILFAPAKGAATRKKISKKGDDYFDEVESKFNKVIDNVSQKIETVGKEAMRLSKNGASKLEDAKLVGRDS</sequence>
<dbReference type="RefSeq" id="WP_317490908.1">
    <property type="nucleotide sequence ID" value="NZ_CP136051.1"/>
</dbReference>
<keyword evidence="2" id="KW-1185">Reference proteome</keyword>
<organism evidence="1 2">
    <name type="scientific">Imperialibacter roseus</name>
    <dbReference type="NCBI Taxonomy" id="1324217"/>
    <lineage>
        <taxon>Bacteria</taxon>
        <taxon>Pseudomonadati</taxon>
        <taxon>Bacteroidota</taxon>
        <taxon>Cytophagia</taxon>
        <taxon>Cytophagales</taxon>
        <taxon>Flammeovirgaceae</taxon>
        <taxon>Imperialibacter</taxon>
    </lineage>
</organism>